<feature type="compositionally biased region" description="Low complexity" evidence="4">
    <location>
        <begin position="246"/>
        <end position="258"/>
    </location>
</feature>
<dbReference type="PRINTS" id="PR00035">
    <property type="entry name" value="HTHGNTR"/>
</dbReference>
<keyword evidence="1" id="KW-0805">Transcription regulation</keyword>
<proteinExistence type="predicted"/>
<dbReference type="Pfam" id="PF00392">
    <property type="entry name" value="GntR"/>
    <property type="match status" value="1"/>
</dbReference>
<dbReference type="RefSeq" id="WP_051512724.1">
    <property type="nucleotide sequence ID" value="NZ_AVFL01000017.1"/>
</dbReference>
<dbReference type="InterPro" id="IPR036388">
    <property type="entry name" value="WH-like_DNA-bd_sf"/>
</dbReference>
<dbReference type="STRING" id="1385369.N825_12440"/>
<evidence type="ECO:0000256" key="4">
    <source>
        <dbReference type="SAM" id="MobiDB-lite"/>
    </source>
</evidence>
<feature type="compositionally biased region" description="Basic residues" evidence="4">
    <location>
        <begin position="267"/>
        <end position="281"/>
    </location>
</feature>
<evidence type="ECO:0000256" key="1">
    <source>
        <dbReference type="ARBA" id="ARBA00023015"/>
    </source>
</evidence>
<evidence type="ECO:0000259" key="5">
    <source>
        <dbReference type="PROSITE" id="PS50949"/>
    </source>
</evidence>
<keyword evidence="2" id="KW-0238">DNA-binding</keyword>
<dbReference type="AlphaFoldDB" id="W9H4F8"/>
<dbReference type="Gene3D" id="1.10.10.10">
    <property type="entry name" value="Winged helix-like DNA-binding domain superfamily/Winged helix DNA-binding domain"/>
    <property type="match status" value="1"/>
</dbReference>
<name>W9H4F8_9PROT</name>
<dbReference type="GO" id="GO:0003700">
    <property type="term" value="F:DNA-binding transcription factor activity"/>
    <property type="evidence" value="ECO:0007669"/>
    <property type="project" value="InterPro"/>
</dbReference>
<dbReference type="SUPFAM" id="SSF48008">
    <property type="entry name" value="GntR ligand-binding domain-like"/>
    <property type="match status" value="1"/>
</dbReference>
<evidence type="ECO:0000256" key="3">
    <source>
        <dbReference type="ARBA" id="ARBA00023163"/>
    </source>
</evidence>
<dbReference type="SUPFAM" id="SSF46785">
    <property type="entry name" value="Winged helix' DNA-binding domain"/>
    <property type="match status" value="1"/>
</dbReference>
<dbReference type="InterPro" id="IPR008920">
    <property type="entry name" value="TF_FadR/GntR_C"/>
</dbReference>
<dbReference type="PROSITE" id="PS50949">
    <property type="entry name" value="HTH_GNTR"/>
    <property type="match status" value="1"/>
</dbReference>
<dbReference type="EMBL" id="AVFL01000017">
    <property type="protein sequence ID" value="EWY38613.1"/>
    <property type="molecule type" value="Genomic_DNA"/>
</dbReference>
<dbReference type="Pfam" id="PF07729">
    <property type="entry name" value="FCD"/>
    <property type="match status" value="1"/>
</dbReference>
<keyword evidence="7" id="KW-1185">Reference proteome</keyword>
<dbReference type="Proteomes" id="UP000019486">
    <property type="component" value="Unassembled WGS sequence"/>
</dbReference>
<sequence length="281" mass="29957">MSVDDVMASATPVTGKGSAVQAVLTFIQDGLRNGSLPSSAQLPTEGEIAAAVGVSRTPVREAIKALEAVGVVEIRRGIGTFMRPQAAGALGQLLVFQSHLRATTPAELMETRLMVERTAAELAARNRTEADLARLQEVNATLRRKSADPAAPLDDLLAADLAFHHTVYDICGNHLVASLGRFVTTEASPWIRESLRRGGGERAARNHDLVIGMIEARNQNGAREAVSDRAVADGLKDFQLTLDTSTTVAPPVAPPVATLGEDQATRPGRRPPRTRQRLPLT</sequence>
<gene>
    <name evidence="6" type="ORF">N825_12440</name>
</gene>
<accession>W9H4F8</accession>
<dbReference type="PANTHER" id="PTHR43537">
    <property type="entry name" value="TRANSCRIPTIONAL REGULATOR, GNTR FAMILY"/>
    <property type="match status" value="1"/>
</dbReference>
<evidence type="ECO:0000256" key="2">
    <source>
        <dbReference type="ARBA" id="ARBA00023125"/>
    </source>
</evidence>
<feature type="domain" description="HTH gntR-type" evidence="5">
    <location>
        <begin position="17"/>
        <end position="85"/>
    </location>
</feature>
<dbReference type="InterPro" id="IPR011711">
    <property type="entry name" value="GntR_C"/>
</dbReference>
<dbReference type="GO" id="GO:0003677">
    <property type="term" value="F:DNA binding"/>
    <property type="evidence" value="ECO:0007669"/>
    <property type="project" value="UniProtKB-KW"/>
</dbReference>
<reference evidence="6 7" key="1">
    <citation type="submission" date="2013-08" db="EMBL/GenBank/DDBJ databases">
        <title>The genome sequence of Skermanella stibiiresistens.</title>
        <authorList>
            <person name="Zhu W."/>
            <person name="Wang G."/>
        </authorList>
    </citation>
    <scope>NUCLEOTIDE SEQUENCE [LARGE SCALE GENOMIC DNA]</scope>
    <source>
        <strain evidence="6 7">SB22</strain>
    </source>
</reference>
<evidence type="ECO:0000313" key="7">
    <source>
        <dbReference type="Proteomes" id="UP000019486"/>
    </source>
</evidence>
<keyword evidence="3" id="KW-0804">Transcription</keyword>
<feature type="region of interest" description="Disordered" evidence="4">
    <location>
        <begin position="246"/>
        <end position="281"/>
    </location>
</feature>
<dbReference type="PATRIC" id="fig|1385369.3.peg.4379"/>
<protein>
    <recommendedName>
        <fullName evidence="5">HTH gntR-type domain-containing protein</fullName>
    </recommendedName>
</protein>
<comment type="caution">
    <text evidence="6">The sequence shown here is derived from an EMBL/GenBank/DDBJ whole genome shotgun (WGS) entry which is preliminary data.</text>
</comment>
<dbReference type="Gene3D" id="1.20.120.530">
    <property type="entry name" value="GntR ligand-binding domain-like"/>
    <property type="match status" value="1"/>
</dbReference>
<organism evidence="6 7">
    <name type="scientific">Skermanella stibiiresistens SB22</name>
    <dbReference type="NCBI Taxonomy" id="1385369"/>
    <lineage>
        <taxon>Bacteria</taxon>
        <taxon>Pseudomonadati</taxon>
        <taxon>Pseudomonadota</taxon>
        <taxon>Alphaproteobacteria</taxon>
        <taxon>Rhodospirillales</taxon>
        <taxon>Azospirillaceae</taxon>
        <taxon>Skermanella</taxon>
    </lineage>
</organism>
<evidence type="ECO:0000313" key="6">
    <source>
        <dbReference type="EMBL" id="EWY38613.1"/>
    </source>
</evidence>
<dbReference type="InterPro" id="IPR000524">
    <property type="entry name" value="Tscrpt_reg_HTH_GntR"/>
</dbReference>
<dbReference type="SMART" id="SM00345">
    <property type="entry name" value="HTH_GNTR"/>
    <property type="match status" value="1"/>
</dbReference>
<dbReference type="CDD" id="cd07377">
    <property type="entry name" value="WHTH_GntR"/>
    <property type="match status" value="1"/>
</dbReference>
<dbReference type="InterPro" id="IPR036390">
    <property type="entry name" value="WH_DNA-bd_sf"/>
</dbReference>
<dbReference type="PANTHER" id="PTHR43537:SF5">
    <property type="entry name" value="UXU OPERON TRANSCRIPTIONAL REGULATOR"/>
    <property type="match status" value="1"/>
</dbReference>
<dbReference type="SMART" id="SM00895">
    <property type="entry name" value="FCD"/>
    <property type="match status" value="1"/>
</dbReference>